<evidence type="ECO:0000313" key="1">
    <source>
        <dbReference type="EMBL" id="CAB4141949.1"/>
    </source>
</evidence>
<reference evidence="1" key="1">
    <citation type="submission" date="2020-04" db="EMBL/GenBank/DDBJ databases">
        <authorList>
            <person name="Chiriac C."/>
            <person name="Salcher M."/>
            <person name="Ghai R."/>
            <person name="Kavagutti S V."/>
        </authorList>
    </citation>
    <scope>NUCLEOTIDE SEQUENCE</scope>
</reference>
<dbReference type="EMBL" id="LR796402">
    <property type="protein sequence ID" value="CAB4141949.1"/>
    <property type="molecule type" value="Genomic_DNA"/>
</dbReference>
<accession>A0A6J5MDW7</accession>
<sequence>MLNLAVPSVVVHTTQGRGHTPEEVAARLVDRIVAVADTAPEPIRDQARAFRAALVPLCAGYMQAAVRSDRTTLANRLREAGMADAADAVMRL</sequence>
<protein>
    <submittedName>
        <fullName evidence="1">Uncharacterized protein</fullName>
    </submittedName>
</protein>
<organism evidence="1">
    <name type="scientific">uncultured Caudovirales phage</name>
    <dbReference type="NCBI Taxonomy" id="2100421"/>
    <lineage>
        <taxon>Viruses</taxon>
        <taxon>Duplodnaviria</taxon>
        <taxon>Heunggongvirae</taxon>
        <taxon>Uroviricota</taxon>
        <taxon>Caudoviricetes</taxon>
        <taxon>Peduoviridae</taxon>
        <taxon>Maltschvirus</taxon>
        <taxon>Maltschvirus maltsch</taxon>
    </lineage>
</organism>
<gene>
    <name evidence="1" type="ORF">UFOVP421_40</name>
</gene>
<proteinExistence type="predicted"/>
<name>A0A6J5MDW7_9CAUD</name>